<accession>A0A8F1MCM5</accession>
<evidence type="ECO:0000313" key="1">
    <source>
        <dbReference type="EMBL" id="QWQ32634.1"/>
    </source>
</evidence>
<name>A0A8F1MCM5_9BACT</name>
<proteinExistence type="predicted"/>
<dbReference type="Proteomes" id="UP000679129">
    <property type="component" value="Chromosome"/>
</dbReference>
<organism evidence="1 2">
    <name type="scientific">Candidatus Minimicrobia naudis</name>
    <dbReference type="NCBI Taxonomy" id="2841263"/>
    <lineage>
        <taxon>Bacteria</taxon>
        <taxon>Candidatus Saccharimonadota</taxon>
        <taxon>Candidatus Saccharimonadota incertae sedis</taxon>
        <taxon>Candidatus Minimicrobia</taxon>
    </lineage>
</organism>
<keyword evidence="2" id="KW-1185">Reference proteome</keyword>
<reference evidence="1" key="1">
    <citation type="submission" date="2021-06" db="EMBL/GenBank/DDBJ databases">
        <title>An adapted protocol for Saccharibacteria cultivation: two new species join this phylum of Candidate Phyla Radiations.</title>
        <authorList>
            <person name="Ibrahim A."/>
            <person name="Maatouk M."/>
            <person name="Zgheib R."/>
            <person name="Haddad G."/>
            <person name="Bou Khalil J."/>
            <person name="Raoult D."/>
            <person name="Bittar F."/>
        </authorList>
    </citation>
    <scope>NUCLEOTIDE SEQUENCE</scope>
    <source>
        <strain evidence="1">IHU1</strain>
    </source>
</reference>
<dbReference type="AlphaFoldDB" id="A0A8F1MCM5"/>
<gene>
    <name evidence="1" type="ORF">KOY48_02210</name>
</gene>
<evidence type="ECO:0000313" key="2">
    <source>
        <dbReference type="Proteomes" id="UP000679129"/>
    </source>
</evidence>
<sequence>MLDLPTEAIYLPESNGYEDPPTGNTITLFHKTPEELTTESRIVIRNDTQTIKDDDSKTPGILILPNNGDQLAVDFSSDHYLDPYGLDKIRKRSQEVTKLNSEQSRVRVIKALGVLGSSIVVWSPAPDSANYYDKFDITRGRKADDEKAKECLSGLLEITKILGAYGLICATFDPKHIRSHEDTLVIDDQRSVRSLDEGDVVYRTMETYYEDLAKQGITGRQFRKLFIQPLYKIVSKQEKSLLHRKGMGSIKSFLSDY</sequence>
<dbReference type="EMBL" id="CP076460">
    <property type="protein sequence ID" value="QWQ32634.1"/>
    <property type="molecule type" value="Genomic_DNA"/>
</dbReference>
<dbReference type="KEGG" id="mnd:KOY48_02210"/>
<protein>
    <submittedName>
        <fullName evidence="1">Uncharacterized protein</fullName>
    </submittedName>
</protein>